<reference evidence="3" key="1">
    <citation type="submission" date="2021-08" db="EMBL/GenBank/DDBJ databases">
        <title>WGS assembly of Ceratopteris richardii.</title>
        <authorList>
            <person name="Marchant D.B."/>
            <person name="Chen G."/>
            <person name="Jenkins J."/>
            <person name="Shu S."/>
            <person name="Leebens-Mack J."/>
            <person name="Grimwood J."/>
            <person name="Schmutz J."/>
            <person name="Soltis P."/>
            <person name="Soltis D."/>
            <person name="Chen Z.-H."/>
        </authorList>
    </citation>
    <scope>NUCLEOTIDE SEQUENCE</scope>
    <source>
        <strain evidence="3">Whitten #5841</strain>
        <tissue evidence="3">Leaf</tissue>
    </source>
</reference>
<organism evidence="3 4">
    <name type="scientific">Ceratopteris richardii</name>
    <name type="common">Triangle waterfern</name>
    <dbReference type="NCBI Taxonomy" id="49495"/>
    <lineage>
        <taxon>Eukaryota</taxon>
        <taxon>Viridiplantae</taxon>
        <taxon>Streptophyta</taxon>
        <taxon>Embryophyta</taxon>
        <taxon>Tracheophyta</taxon>
        <taxon>Polypodiopsida</taxon>
        <taxon>Polypodiidae</taxon>
        <taxon>Polypodiales</taxon>
        <taxon>Pteridineae</taxon>
        <taxon>Pteridaceae</taxon>
        <taxon>Parkerioideae</taxon>
        <taxon>Ceratopteris</taxon>
    </lineage>
</organism>
<dbReference type="SMART" id="SM00443">
    <property type="entry name" value="G_patch"/>
    <property type="match status" value="1"/>
</dbReference>
<dbReference type="InterPro" id="IPR039146">
    <property type="entry name" value="GPANK1"/>
</dbReference>
<feature type="region of interest" description="Disordered" evidence="1">
    <location>
        <begin position="1"/>
        <end position="26"/>
    </location>
</feature>
<proteinExistence type="predicted"/>
<name>A0A8T2SGN3_CERRI</name>
<dbReference type="OrthoDB" id="21470at2759"/>
<dbReference type="PANTHER" id="PTHR20923">
    <property type="entry name" value="BAT4 PROTEIN-RELATED"/>
    <property type="match status" value="1"/>
</dbReference>
<keyword evidence="4" id="KW-1185">Reference proteome</keyword>
<dbReference type="Proteomes" id="UP000825935">
    <property type="component" value="Chromosome 20"/>
</dbReference>
<sequence>MSSETDDHTSGSALDNSLSSSSSSHGILTSSNVGFRLLQKAGWKEGSGLGASEQGRLEPVDVFIKYDKRGLGAKVSTQKKVTLLSQISSETTQIKRNEGSGKKLISKKAAKKMKKMAEEEKKAQEQLLQRSLFMEFWPDNV</sequence>
<evidence type="ECO:0000259" key="2">
    <source>
        <dbReference type="PROSITE" id="PS50174"/>
    </source>
</evidence>
<feature type="domain" description="G-patch" evidence="2">
    <location>
        <begin position="30"/>
        <end position="76"/>
    </location>
</feature>
<dbReference type="PROSITE" id="PS50174">
    <property type="entry name" value="G_PATCH"/>
    <property type="match status" value="1"/>
</dbReference>
<gene>
    <name evidence="3" type="ORF">KP509_20G043600</name>
</gene>
<protein>
    <recommendedName>
        <fullName evidence="2">G-patch domain-containing protein</fullName>
    </recommendedName>
</protein>
<accession>A0A8T2SGN3</accession>
<dbReference type="Pfam" id="PF01585">
    <property type="entry name" value="G-patch"/>
    <property type="match status" value="1"/>
</dbReference>
<evidence type="ECO:0000313" key="4">
    <source>
        <dbReference type="Proteomes" id="UP000825935"/>
    </source>
</evidence>
<evidence type="ECO:0000256" key="1">
    <source>
        <dbReference type="SAM" id="MobiDB-lite"/>
    </source>
</evidence>
<dbReference type="AlphaFoldDB" id="A0A8T2SGN3"/>
<dbReference type="GO" id="GO:0003676">
    <property type="term" value="F:nucleic acid binding"/>
    <property type="evidence" value="ECO:0007669"/>
    <property type="project" value="InterPro"/>
</dbReference>
<dbReference type="PANTHER" id="PTHR20923:SF1">
    <property type="entry name" value="G PATCH DOMAIN AND ANKYRIN REPEAT-CONTAINING PROTEIN 1"/>
    <property type="match status" value="1"/>
</dbReference>
<evidence type="ECO:0000313" key="3">
    <source>
        <dbReference type="EMBL" id="KAH7331621.1"/>
    </source>
</evidence>
<feature type="compositionally biased region" description="Low complexity" evidence="1">
    <location>
        <begin position="10"/>
        <end position="26"/>
    </location>
</feature>
<dbReference type="InterPro" id="IPR000467">
    <property type="entry name" value="G_patch_dom"/>
</dbReference>
<dbReference type="EMBL" id="CM035425">
    <property type="protein sequence ID" value="KAH7331621.1"/>
    <property type="molecule type" value="Genomic_DNA"/>
</dbReference>
<comment type="caution">
    <text evidence="3">The sequence shown here is derived from an EMBL/GenBank/DDBJ whole genome shotgun (WGS) entry which is preliminary data.</text>
</comment>
<dbReference type="OMA" id="EFERAFY"/>